<evidence type="ECO:0000313" key="1">
    <source>
        <dbReference type="EMBL" id="SUJ11370.1"/>
    </source>
</evidence>
<dbReference type="Proteomes" id="UP000254893">
    <property type="component" value="Unassembled WGS sequence"/>
</dbReference>
<organism evidence="1 2">
    <name type="scientific">Sphingobacterium spiritivorum</name>
    <name type="common">Flavobacterium spiritivorum</name>
    <dbReference type="NCBI Taxonomy" id="258"/>
    <lineage>
        <taxon>Bacteria</taxon>
        <taxon>Pseudomonadati</taxon>
        <taxon>Bacteroidota</taxon>
        <taxon>Sphingobacteriia</taxon>
        <taxon>Sphingobacteriales</taxon>
        <taxon>Sphingobacteriaceae</taxon>
        <taxon>Sphingobacterium</taxon>
    </lineage>
</organism>
<evidence type="ECO:0000313" key="2">
    <source>
        <dbReference type="Proteomes" id="UP000254893"/>
    </source>
</evidence>
<accession>A0A380C299</accession>
<sequence length="126" mass="14887">MIQLSNFNFLRAVLILLTLFIFGSCKMISGTSGPDFTKIHVGMVKEDVIKQIGKPGAIVSSKKYDDGILEVHEYYTWQPEVVIDSTTIYRQYWLFYFNNELQEWGTKKSYSPEDYDIYYRRFRGRQ</sequence>
<gene>
    <name evidence="1" type="ORF">NCTC11388_02127</name>
</gene>
<reference evidence="1 2" key="1">
    <citation type="submission" date="2018-06" db="EMBL/GenBank/DDBJ databases">
        <authorList>
            <consortium name="Pathogen Informatics"/>
            <person name="Doyle S."/>
        </authorList>
    </citation>
    <scope>NUCLEOTIDE SEQUENCE [LARGE SCALE GENOMIC DNA]</scope>
    <source>
        <strain evidence="1 2">NCTC11388</strain>
    </source>
</reference>
<name>A0A380C299_SPHSI</name>
<dbReference type="AlphaFoldDB" id="A0A380C299"/>
<dbReference type="RefSeq" id="WP_115170078.1">
    <property type="nucleotide sequence ID" value="NZ_UGYW01000002.1"/>
</dbReference>
<evidence type="ECO:0008006" key="3">
    <source>
        <dbReference type="Google" id="ProtNLM"/>
    </source>
</evidence>
<proteinExistence type="predicted"/>
<protein>
    <recommendedName>
        <fullName evidence="3">SmpA / OmlA family</fullName>
    </recommendedName>
</protein>
<dbReference type="EMBL" id="UGYW01000002">
    <property type="protein sequence ID" value="SUJ11370.1"/>
    <property type="molecule type" value="Genomic_DNA"/>
</dbReference>